<comment type="caution">
    <text evidence="1">The sequence shown here is derived from an EMBL/GenBank/DDBJ whole genome shotgun (WGS) entry which is preliminary data.</text>
</comment>
<keyword evidence="1" id="KW-0496">Mitochondrion</keyword>
<reference evidence="1" key="1">
    <citation type="journal article" date="2015" name="Genome Biol. Evol.">
        <title>Organellar Genomes of White Spruce (Picea glauca): Assembly and Annotation.</title>
        <authorList>
            <person name="Jackman S.D."/>
            <person name="Warren R.L."/>
            <person name="Gibb E.A."/>
            <person name="Vandervalk B.P."/>
            <person name="Mohamadi H."/>
            <person name="Chu J."/>
            <person name="Raymond A."/>
            <person name="Pleasance S."/>
            <person name="Coope R."/>
            <person name="Wildung M.R."/>
            <person name="Ritland C.E."/>
            <person name="Bousquet J."/>
            <person name="Jones S.J."/>
            <person name="Bohlmann J."/>
            <person name="Birol I."/>
        </authorList>
    </citation>
    <scope>NUCLEOTIDE SEQUENCE [LARGE SCALE GENOMIC DNA]</scope>
    <source>
        <tissue evidence="1">Flushing bud</tissue>
    </source>
</reference>
<proteinExistence type="predicted"/>
<geneLocation type="mitochondrion" evidence="1"/>
<evidence type="ECO:0000313" key="1">
    <source>
        <dbReference type="EMBL" id="KUM48485.1"/>
    </source>
</evidence>
<name>A0A117NHL3_PICGL</name>
<gene>
    <name evidence="1" type="ORF">ABT39_MTgene4500</name>
</gene>
<organism evidence="1">
    <name type="scientific">Picea glauca</name>
    <name type="common">White spruce</name>
    <name type="synonym">Pinus glauca</name>
    <dbReference type="NCBI Taxonomy" id="3330"/>
    <lineage>
        <taxon>Eukaryota</taxon>
        <taxon>Viridiplantae</taxon>
        <taxon>Streptophyta</taxon>
        <taxon>Embryophyta</taxon>
        <taxon>Tracheophyta</taxon>
        <taxon>Spermatophyta</taxon>
        <taxon>Pinopsida</taxon>
        <taxon>Pinidae</taxon>
        <taxon>Conifers I</taxon>
        <taxon>Pinales</taxon>
        <taxon>Pinaceae</taxon>
        <taxon>Picea</taxon>
    </lineage>
</organism>
<accession>A0A117NHL3</accession>
<protein>
    <submittedName>
        <fullName evidence="1">Uncharacterized protein</fullName>
    </submittedName>
</protein>
<dbReference type="AlphaFoldDB" id="A0A117NHL3"/>
<dbReference type="EMBL" id="LKAM01000005">
    <property type="protein sequence ID" value="KUM48485.1"/>
    <property type="molecule type" value="Genomic_DNA"/>
</dbReference>
<sequence length="42" mass="5123">MALGPDKQLEMEQIIRMELNLELRLLEKQWEKYPAKIPYSIY</sequence>